<keyword evidence="10" id="KW-1185">Reference proteome</keyword>
<organism evidence="9 10">
    <name type="scientific">Lomentospora prolificans</name>
    <dbReference type="NCBI Taxonomy" id="41688"/>
    <lineage>
        <taxon>Eukaryota</taxon>
        <taxon>Fungi</taxon>
        <taxon>Dikarya</taxon>
        <taxon>Ascomycota</taxon>
        <taxon>Pezizomycotina</taxon>
        <taxon>Sordariomycetes</taxon>
        <taxon>Hypocreomycetidae</taxon>
        <taxon>Microascales</taxon>
        <taxon>Microascaceae</taxon>
        <taxon>Lomentospora</taxon>
    </lineage>
</organism>
<comment type="similarity">
    <text evidence="1 5">Belongs to the TUBGCP family.</text>
</comment>
<evidence type="ECO:0000313" key="10">
    <source>
        <dbReference type="Proteomes" id="UP000233524"/>
    </source>
</evidence>
<dbReference type="GO" id="GO:0007020">
    <property type="term" value="P:microtubule nucleation"/>
    <property type="evidence" value="ECO:0007669"/>
    <property type="project" value="InterPro"/>
</dbReference>
<comment type="caution">
    <text evidence="9">The sequence shown here is derived from an EMBL/GenBank/DDBJ whole genome shotgun (WGS) entry which is preliminary data.</text>
</comment>
<dbReference type="GO" id="GO:0000930">
    <property type="term" value="C:gamma-tubulin complex"/>
    <property type="evidence" value="ECO:0007669"/>
    <property type="project" value="UniProtKB-ARBA"/>
</dbReference>
<dbReference type="InParanoid" id="A0A2N3N909"/>
<dbReference type="GO" id="GO:0043015">
    <property type="term" value="F:gamma-tubulin binding"/>
    <property type="evidence" value="ECO:0007669"/>
    <property type="project" value="InterPro"/>
</dbReference>
<dbReference type="VEuPathDB" id="FungiDB:jhhlp_003539"/>
<dbReference type="GO" id="GO:0000922">
    <property type="term" value="C:spindle pole"/>
    <property type="evidence" value="ECO:0007669"/>
    <property type="project" value="InterPro"/>
</dbReference>
<dbReference type="GO" id="GO:0005874">
    <property type="term" value="C:microtubule"/>
    <property type="evidence" value="ECO:0007669"/>
    <property type="project" value="UniProtKB-KW"/>
</dbReference>
<dbReference type="InterPro" id="IPR040457">
    <property type="entry name" value="GCP_C"/>
</dbReference>
<feature type="domain" description="Gamma tubulin complex component protein N-terminal" evidence="8">
    <location>
        <begin position="171"/>
        <end position="513"/>
    </location>
</feature>
<evidence type="ECO:0000256" key="5">
    <source>
        <dbReference type="RuleBase" id="RU363050"/>
    </source>
</evidence>
<gene>
    <name evidence="9" type="ORF">jhhlp_003539</name>
</gene>
<dbReference type="AlphaFoldDB" id="A0A2N3N909"/>
<dbReference type="InterPro" id="IPR042241">
    <property type="entry name" value="GCP_C_sf"/>
</dbReference>
<evidence type="ECO:0000313" key="9">
    <source>
        <dbReference type="EMBL" id="PKS08926.1"/>
    </source>
</evidence>
<dbReference type="InterPro" id="IPR007259">
    <property type="entry name" value="GCP"/>
</dbReference>
<feature type="domain" description="Gamma tubulin complex component C-terminal" evidence="7">
    <location>
        <begin position="585"/>
        <end position="952"/>
    </location>
</feature>
<sequence>MPVDEDAADVFAIPDFWRSSSWLAQDPTGNEGTTSFFSLDLREIDSRVKLDPVVVDHQGFFQQPSFKTDLQEPSTLNDDPATEEESDNFFTDDADSLIDHWLLDDPQVDEPKYKSWDTFGVQDSPKLQGLFISEAGPRVYDALLSAPDDPLELRNNNYVIVHTKTYFSALMTVAVGRESVFFTYQAAAKAFRPVLPNIRISGYSGDVLKGLQDMSANCGAVFRRLRKLVDSTYIKHPTPVRVALASALNTVLAVIETTIAVDGQQVRSLLQLQLKIRSISCILSEFDALVGNLKPRHADDAILALVFRRAMAAENKDIYVRDTMREVLQRVAQPWIDFIEEWIGIRPEADITLTKNDIGQQKCFVKVETEVYIDDFGQEVEDVDFRLDKKTVPEFLPEDIANALFETGRNLRFIRASHPKHPLARQENIMSSNPPRSNWLYDWDSILKLERRVADYQESLTAMLSKARSDNGDLNKANAPSGLSTLRNYELQVYGADASQIEHLIHSSIQELDKPLVENAEEDKLKEIITKRLSDDQHGAYEDHGLDFSPHWSLLPTLSFGPIVRAHGRIVNRESLRLLFTEHGLRGHLDVQRQFQLFGNGMFCSRLSHALFDPDLETAERQAGVAREGGVMGLRLSGRDNWPPASSELRLALMGILVESYASEQSDTHDKTNPVSRELPGDLSFSVRDMAPEDVDKCMDQDAIEALDFLRLSYKPPAALSSIFTPVILMQYDRIFKLMLRVLRLLYVINQLFQDINSRTCRWYDPSNAAVRFSFEARHFIHSISSYFVDVGISQPWRAFAIWLDKVEKDVVDGQTSGTPHSPERLRLCHSVILDHIMHAVLLRKRQQPVMKLLDEIFASILQFAKRTKTTLSTTAEEQDNGPEVGDLYSGFRKKVEVFITVCRGLTEKGDFGLKKEAEETLDDVKDTLGRQLQENSNISYLLMKLDMFNYYWKGTG</sequence>
<dbReference type="GO" id="GO:0051225">
    <property type="term" value="P:spindle assembly"/>
    <property type="evidence" value="ECO:0007669"/>
    <property type="project" value="TreeGrafter"/>
</dbReference>
<evidence type="ECO:0000259" key="8">
    <source>
        <dbReference type="Pfam" id="PF17681"/>
    </source>
</evidence>
<keyword evidence="3 5" id="KW-0493">Microtubule</keyword>
<dbReference type="STRING" id="41688.A0A2N3N909"/>
<keyword evidence="2 5" id="KW-0963">Cytoplasm</keyword>
<dbReference type="EMBL" id="NLAX01000010">
    <property type="protein sequence ID" value="PKS08926.1"/>
    <property type="molecule type" value="Genomic_DNA"/>
</dbReference>
<keyword evidence="4 5" id="KW-0206">Cytoskeleton</keyword>
<protein>
    <recommendedName>
        <fullName evidence="5">Spindle pole body component</fullName>
    </recommendedName>
</protein>
<dbReference type="GO" id="GO:0051321">
    <property type="term" value="P:meiotic cell cycle"/>
    <property type="evidence" value="ECO:0007669"/>
    <property type="project" value="TreeGrafter"/>
</dbReference>
<dbReference type="Pfam" id="PF17681">
    <property type="entry name" value="GCP_N_terminal"/>
    <property type="match status" value="1"/>
</dbReference>
<dbReference type="GO" id="GO:0031122">
    <property type="term" value="P:cytoplasmic microtubule organization"/>
    <property type="evidence" value="ECO:0007669"/>
    <property type="project" value="TreeGrafter"/>
</dbReference>
<dbReference type="Pfam" id="PF04130">
    <property type="entry name" value="GCP_C_terminal"/>
    <property type="match status" value="1"/>
</dbReference>
<dbReference type="GO" id="GO:0005816">
    <property type="term" value="C:spindle pole body"/>
    <property type="evidence" value="ECO:0007669"/>
    <property type="project" value="UniProtKB-ARBA"/>
</dbReference>
<dbReference type="FunFam" id="1.20.120.1900:FF:000013">
    <property type="entry name" value="Spindle pole body component"/>
    <property type="match status" value="1"/>
</dbReference>
<comment type="subcellular location">
    <subcellularLocation>
        <location evidence="5">Cytoplasm</location>
        <location evidence="5">Cytoskeleton</location>
        <location evidence="5">Microtubule organizing center</location>
    </subcellularLocation>
</comment>
<evidence type="ECO:0000256" key="3">
    <source>
        <dbReference type="ARBA" id="ARBA00022701"/>
    </source>
</evidence>
<proteinExistence type="inferred from homology"/>
<reference evidence="9 10" key="1">
    <citation type="journal article" date="2017" name="G3 (Bethesda)">
        <title>First Draft Genome Sequence of the Pathogenic Fungus Lomentospora prolificans (Formerly Scedosporium prolificans).</title>
        <authorList>
            <person name="Luo R."/>
            <person name="Zimin A."/>
            <person name="Workman R."/>
            <person name="Fan Y."/>
            <person name="Pertea G."/>
            <person name="Grossman N."/>
            <person name="Wear M.P."/>
            <person name="Jia B."/>
            <person name="Miller H."/>
            <person name="Casadevall A."/>
            <person name="Timp W."/>
            <person name="Zhang S.X."/>
            <person name="Salzberg S.L."/>
        </authorList>
    </citation>
    <scope>NUCLEOTIDE SEQUENCE [LARGE SCALE GENOMIC DNA]</scope>
    <source>
        <strain evidence="9 10">JHH-5317</strain>
    </source>
</reference>
<dbReference type="Proteomes" id="UP000233524">
    <property type="component" value="Unassembled WGS sequence"/>
</dbReference>
<dbReference type="PANTHER" id="PTHR19302:SF70">
    <property type="entry name" value="GAMMA-TUBULIN COMPLEX COMPONENT 6"/>
    <property type="match status" value="1"/>
</dbReference>
<dbReference type="PANTHER" id="PTHR19302">
    <property type="entry name" value="GAMMA TUBULIN COMPLEX PROTEIN"/>
    <property type="match status" value="1"/>
</dbReference>
<dbReference type="OrthoDB" id="775571at2759"/>
<dbReference type="GO" id="GO:0000278">
    <property type="term" value="P:mitotic cell cycle"/>
    <property type="evidence" value="ECO:0007669"/>
    <property type="project" value="TreeGrafter"/>
</dbReference>
<evidence type="ECO:0000256" key="2">
    <source>
        <dbReference type="ARBA" id="ARBA00022490"/>
    </source>
</evidence>
<dbReference type="GO" id="GO:0051011">
    <property type="term" value="F:microtubule minus-end binding"/>
    <property type="evidence" value="ECO:0007669"/>
    <property type="project" value="TreeGrafter"/>
</dbReference>
<feature type="compositionally biased region" description="Polar residues" evidence="6">
    <location>
        <begin position="66"/>
        <end position="77"/>
    </location>
</feature>
<evidence type="ECO:0000259" key="7">
    <source>
        <dbReference type="Pfam" id="PF04130"/>
    </source>
</evidence>
<accession>A0A2N3N909</accession>
<feature type="region of interest" description="Disordered" evidence="6">
    <location>
        <begin position="66"/>
        <end position="85"/>
    </location>
</feature>
<dbReference type="Gene3D" id="1.20.120.1900">
    <property type="entry name" value="Gamma-tubulin complex, C-terminal domain"/>
    <property type="match status" value="1"/>
</dbReference>
<name>A0A2N3N909_9PEZI</name>
<evidence type="ECO:0000256" key="4">
    <source>
        <dbReference type="ARBA" id="ARBA00023212"/>
    </source>
</evidence>
<evidence type="ECO:0000256" key="1">
    <source>
        <dbReference type="ARBA" id="ARBA00010337"/>
    </source>
</evidence>
<evidence type="ECO:0000256" key="6">
    <source>
        <dbReference type="SAM" id="MobiDB-lite"/>
    </source>
</evidence>
<dbReference type="InterPro" id="IPR041470">
    <property type="entry name" value="GCP_N"/>
</dbReference>